<comment type="pathway">
    <text evidence="2 12">Amino-acid biosynthesis; L-lysine biosynthesis via DAP pathway; (S)-tetrahydrodipicolinate from L-aspartate: step 3/4.</text>
</comment>
<keyword evidence="18" id="KW-1185">Reference proteome</keyword>
<evidence type="ECO:0000256" key="13">
    <source>
        <dbReference type="PIRNR" id="PIRNR001365"/>
    </source>
</evidence>
<dbReference type="Proteomes" id="UP000242610">
    <property type="component" value="Unassembled WGS sequence"/>
</dbReference>
<dbReference type="UniPathway" id="UPA00034">
    <property type="reaction ID" value="UER00017"/>
</dbReference>
<dbReference type="SMART" id="SM01130">
    <property type="entry name" value="DHDPS"/>
    <property type="match status" value="1"/>
</dbReference>
<feature type="active site" description="Proton donor/acceptor" evidence="12 14">
    <location>
        <position position="190"/>
    </location>
</feature>
<evidence type="ECO:0000256" key="2">
    <source>
        <dbReference type="ARBA" id="ARBA00005120"/>
    </source>
</evidence>
<feature type="binding site" evidence="12 15">
    <location>
        <position position="104"/>
    </location>
    <ligand>
        <name>pyruvate</name>
        <dbReference type="ChEBI" id="CHEBI:15361"/>
    </ligand>
</feature>
<evidence type="ECO:0000256" key="4">
    <source>
        <dbReference type="ARBA" id="ARBA00012086"/>
    </source>
</evidence>
<feature type="active site" description="Schiff-base intermediate with substrate" evidence="12 14">
    <location>
        <position position="218"/>
    </location>
</feature>
<evidence type="ECO:0000313" key="18">
    <source>
        <dbReference type="Proteomes" id="UP000242610"/>
    </source>
</evidence>
<name>A0A1C4GZD9_9BIFI</name>
<feature type="binding site" evidence="12 15">
    <location>
        <position position="258"/>
    </location>
    <ligand>
        <name>pyruvate</name>
        <dbReference type="ChEBI" id="CHEBI:15361"/>
    </ligand>
</feature>
<dbReference type="CDD" id="cd00950">
    <property type="entry name" value="DHDPS"/>
    <property type="match status" value="1"/>
</dbReference>
<dbReference type="GO" id="GO:0005829">
    <property type="term" value="C:cytosol"/>
    <property type="evidence" value="ECO:0007669"/>
    <property type="project" value="TreeGrafter"/>
</dbReference>
<dbReference type="InterPro" id="IPR002220">
    <property type="entry name" value="DapA-like"/>
</dbReference>
<feature type="transmembrane region" description="Helical" evidence="16">
    <location>
        <begin position="245"/>
        <end position="265"/>
    </location>
</feature>
<evidence type="ECO:0000256" key="8">
    <source>
        <dbReference type="ARBA" id="ARBA00023154"/>
    </source>
</evidence>
<dbReference type="PIRSF" id="PIRSF001365">
    <property type="entry name" value="DHDPS"/>
    <property type="match status" value="1"/>
</dbReference>
<comment type="subcellular location">
    <subcellularLocation>
        <location evidence="12">Cytoplasm</location>
    </subcellularLocation>
</comment>
<evidence type="ECO:0000256" key="12">
    <source>
        <dbReference type="HAMAP-Rule" id="MF_00418"/>
    </source>
</evidence>
<feature type="site" description="Part of a proton relay during catalysis" evidence="12">
    <location>
        <position position="164"/>
    </location>
</feature>
<keyword evidence="7 12" id="KW-0220">Diaminopimelate biosynthesis</keyword>
<accession>A0A1C4GZD9</accession>
<comment type="catalytic activity">
    <reaction evidence="11 12">
        <text>L-aspartate 4-semialdehyde + pyruvate = (2S,4S)-4-hydroxy-2,3,4,5-tetrahydrodipicolinate + H2O + H(+)</text>
        <dbReference type="Rhea" id="RHEA:34171"/>
        <dbReference type="ChEBI" id="CHEBI:15361"/>
        <dbReference type="ChEBI" id="CHEBI:15377"/>
        <dbReference type="ChEBI" id="CHEBI:15378"/>
        <dbReference type="ChEBI" id="CHEBI:67139"/>
        <dbReference type="ChEBI" id="CHEBI:537519"/>
        <dbReference type="EC" id="4.3.3.7"/>
    </reaction>
</comment>
<evidence type="ECO:0000313" key="17">
    <source>
        <dbReference type="EMBL" id="SCC77989.1"/>
    </source>
</evidence>
<comment type="function">
    <text evidence="1 12">Catalyzes the condensation of (S)-aspartate-beta-semialdehyde [(S)-ASA] and pyruvate to 4-hydroxy-tetrahydrodipicolinate (HTPA).</text>
</comment>
<dbReference type="PROSITE" id="PS00665">
    <property type="entry name" value="DHDPS_1"/>
    <property type="match status" value="1"/>
</dbReference>
<organism evidence="17 18">
    <name type="scientific">Bifidobacterium commune</name>
    <dbReference type="NCBI Taxonomy" id="1505727"/>
    <lineage>
        <taxon>Bacteria</taxon>
        <taxon>Bacillati</taxon>
        <taxon>Actinomycetota</taxon>
        <taxon>Actinomycetes</taxon>
        <taxon>Bifidobacteriales</taxon>
        <taxon>Bifidobacteriaceae</taxon>
        <taxon>Bifidobacterium</taxon>
    </lineage>
</organism>
<proteinExistence type="inferred from homology"/>
<keyword evidence="16" id="KW-1133">Transmembrane helix</keyword>
<evidence type="ECO:0000256" key="6">
    <source>
        <dbReference type="ARBA" id="ARBA00022605"/>
    </source>
</evidence>
<dbReference type="STRING" id="1505727.GA0061077_0049"/>
<dbReference type="Pfam" id="PF00701">
    <property type="entry name" value="DHDPS"/>
    <property type="match status" value="1"/>
</dbReference>
<evidence type="ECO:0000256" key="5">
    <source>
        <dbReference type="ARBA" id="ARBA00022490"/>
    </source>
</evidence>
<reference evidence="18" key="1">
    <citation type="submission" date="2016-08" db="EMBL/GenBank/DDBJ databases">
        <authorList>
            <person name="Varghese N."/>
            <person name="Submissions Spin"/>
        </authorList>
    </citation>
    <scope>NUCLEOTIDE SEQUENCE [LARGE SCALE GENOMIC DNA]</scope>
    <source>
        <strain evidence="18">R-52791</strain>
    </source>
</reference>
<dbReference type="PANTHER" id="PTHR12128:SF66">
    <property type="entry name" value="4-HYDROXY-2-OXOGLUTARATE ALDOLASE, MITOCHONDRIAL"/>
    <property type="match status" value="1"/>
</dbReference>
<dbReference type="PROSITE" id="PS00666">
    <property type="entry name" value="DHDPS_2"/>
    <property type="match status" value="1"/>
</dbReference>
<evidence type="ECO:0000256" key="9">
    <source>
        <dbReference type="ARBA" id="ARBA00023239"/>
    </source>
</evidence>
<dbReference type="GO" id="GO:0009089">
    <property type="term" value="P:lysine biosynthetic process via diaminopimelate"/>
    <property type="evidence" value="ECO:0007669"/>
    <property type="project" value="UniProtKB-UniRule"/>
</dbReference>
<dbReference type="EC" id="4.3.3.7" evidence="4 12"/>
<dbReference type="PRINTS" id="PR00146">
    <property type="entry name" value="DHPICSNTHASE"/>
</dbReference>
<protein>
    <recommendedName>
        <fullName evidence="4 12">4-hydroxy-tetrahydrodipicolinate synthase</fullName>
        <shortName evidence="12">HTPA synthase</shortName>
        <ecNumber evidence="4 12">4.3.3.7</ecNumber>
    </recommendedName>
</protein>
<evidence type="ECO:0000256" key="15">
    <source>
        <dbReference type="PIRSR" id="PIRSR001365-2"/>
    </source>
</evidence>
<dbReference type="InterPro" id="IPR005263">
    <property type="entry name" value="DapA"/>
</dbReference>
<feature type="site" description="Part of a proton relay during catalysis" evidence="12">
    <location>
        <position position="103"/>
    </location>
</feature>
<comment type="subunit">
    <text evidence="12">Homotetramer; dimer of dimers.</text>
</comment>
<dbReference type="HAMAP" id="MF_00418">
    <property type="entry name" value="DapA"/>
    <property type="match status" value="1"/>
</dbReference>
<dbReference type="NCBIfam" id="TIGR00674">
    <property type="entry name" value="dapA"/>
    <property type="match status" value="1"/>
</dbReference>
<evidence type="ECO:0000256" key="1">
    <source>
        <dbReference type="ARBA" id="ARBA00003294"/>
    </source>
</evidence>
<dbReference type="Gene3D" id="3.20.20.70">
    <property type="entry name" value="Aldolase class I"/>
    <property type="match status" value="1"/>
</dbReference>
<keyword evidence="9 12" id="KW-0456">Lyase</keyword>
<dbReference type="SUPFAM" id="SSF51569">
    <property type="entry name" value="Aldolase"/>
    <property type="match status" value="1"/>
</dbReference>
<evidence type="ECO:0000256" key="16">
    <source>
        <dbReference type="SAM" id="Phobius"/>
    </source>
</evidence>
<dbReference type="PANTHER" id="PTHR12128">
    <property type="entry name" value="DIHYDRODIPICOLINATE SYNTHASE"/>
    <property type="match status" value="1"/>
</dbReference>
<keyword evidence="16" id="KW-0812">Transmembrane</keyword>
<dbReference type="InterPro" id="IPR013785">
    <property type="entry name" value="Aldolase_TIM"/>
</dbReference>
<evidence type="ECO:0000256" key="11">
    <source>
        <dbReference type="ARBA" id="ARBA00047836"/>
    </source>
</evidence>
<keyword evidence="6 12" id="KW-0028">Amino-acid biosynthesis</keyword>
<gene>
    <name evidence="12" type="primary">dapA</name>
    <name evidence="17" type="ORF">GA0061077_0049</name>
</gene>
<dbReference type="AlphaFoldDB" id="A0A1C4GZD9"/>
<dbReference type="InterPro" id="IPR020625">
    <property type="entry name" value="Schiff_base-form_aldolases_AS"/>
</dbReference>
<comment type="caution">
    <text evidence="12">Was originally thought to be a dihydrodipicolinate synthase (DHDPS), catalyzing the condensation of (S)-aspartate-beta-semialdehyde [(S)-ASA] and pyruvate to dihydrodipicolinate (DHDP). However, it was shown in E.coli that the product of the enzymatic reaction is not dihydrodipicolinate but in fact (4S)-4-hydroxy-2,3,4,5-tetrahydro-(2S)-dipicolinic acid (HTPA), and that the consecutive dehydration reaction leading to DHDP is not spontaneous but catalyzed by DapB.</text>
</comment>
<keyword evidence="8 12" id="KW-0457">Lysine biosynthesis</keyword>
<dbReference type="GO" id="GO:0019877">
    <property type="term" value="P:diaminopimelate biosynthetic process"/>
    <property type="evidence" value="ECO:0007669"/>
    <property type="project" value="UniProtKB-UniRule"/>
</dbReference>
<dbReference type="EMBL" id="FMBL01000001">
    <property type="protein sequence ID" value="SCC77989.1"/>
    <property type="molecule type" value="Genomic_DNA"/>
</dbReference>
<evidence type="ECO:0000256" key="14">
    <source>
        <dbReference type="PIRSR" id="PIRSR001365-1"/>
    </source>
</evidence>
<dbReference type="GO" id="GO:0008840">
    <property type="term" value="F:4-hydroxy-tetrahydrodipicolinate synthase activity"/>
    <property type="evidence" value="ECO:0007669"/>
    <property type="project" value="UniProtKB-UniRule"/>
</dbReference>
<dbReference type="InterPro" id="IPR020624">
    <property type="entry name" value="Schiff_base-form_aldolases_CS"/>
</dbReference>
<evidence type="ECO:0000256" key="7">
    <source>
        <dbReference type="ARBA" id="ARBA00022915"/>
    </source>
</evidence>
<keyword evidence="5 12" id="KW-0963">Cytoplasm</keyword>
<comment type="similarity">
    <text evidence="3 12 13">Belongs to the DapA family.</text>
</comment>
<keyword evidence="16" id="KW-0472">Membrane</keyword>
<keyword evidence="10 12" id="KW-0704">Schiff base</keyword>
<evidence type="ECO:0000256" key="3">
    <source>
        <dbReference type="ARBA" id="ARBA00007592"/>
    </source>
</evidence>
<sequence>MFRAECAEGLLCSVPAVLVAAAYIEIWYFGDISSCGYASRPSSSVISMSESSMHLLDPAPFGRVIPAMVTPMHHDGSIDFEASAALARKLVASGADGLLVNGTTGESPATHMDEKVELVQVVKQTVDVPVISGAGSNDTAHTVRMVEQTQEAGADAVLVVSPYYSRPSQEGIFRHYQAVNESADKPIIVYDVPGRTGVHLELETYCRLADLEHIEAVKDATGDIAGAVRKRMETGLTWYSGDDALFLPFLSIGAVGIISVIAHVASYPMHRLADAFDQGDIHQAQRLANRLAPLVDTVNGTGFQAVLAKAVLHERGWLDETMMRLPNVGPKEPEFKRARQGMIDAGILDA</sequence>
<evidence type="ECO:0000256" key="10">
    <source>
        <dbReference type="ARBA" id="ARBA00023270"/>
    </source>
</evidence>